<feature type="region of interest" description="Disordered" evidence="1">
    <location>
        <begin position="374"/>
        <end position="393"/>
    </location>
</feature>
<proteinExistence type="predicted"/>
<evidence type="ECO:0000313" key="3">
    <source>
        <dbReference type="Proteomes" id="UP001221757"/>
    </source>
</evidence>
<organism evidence="2 3">
    <name type="scientific">Mycena rosella</name>
    <name type="common">Pink bonnet</name>
    <name type="synonym">Agaricus rosellus</name>
    <dbReference type="NCBI Taxonomy" id="1033263"/>
    <lineage>
        <taxon>Eukaryota</taxon>
        <taxon>Fungi</taxon>
        <taxon>Dikarya</taxon>
        <taxon>Basidiomycota</taxon>
        <taxon>Agaricomycotina</taxon>
        <taxon>Agaricomycetes</taxon>
        <taxon>Agaricomycetidae</taxon>
        <taxon>Agaricales</taxon>
        <taxon>Marasmiineae</taxon>
        <taxon>Mycenaceae</taxon>
        <taxon>Mycena</taxon>
    </lineage>
</organism>
<reference evidence="2" key="1">
    <citation type="submission" date="2023-03" db="EMBL/GenBank/DDBJ databases">
        <title>Massive genome expansion in bonnet fungi (Mycena s.s.) driven by repeated elements and novel gene families across ecological guilds.</title>
        <authorList>
            <consortium name="Lawrence Berkeley National Laboratory"/>
            <person name="Harder C.B."/>
            <person name="Miyauchi S."/>
            <person name="Viragh M."/>
            <person name="Kuo A."/>
            <person name="Thoen E."/>
            <person name="Andreopoulos B."/>
            <person name="Lu D."/>
            <person name="Skrede I."/>
            <person name="Drula E."/>
            <person name="Henrissat B."/>
            <person name="Morin E."/>
            <person name="Kohler A."/>
            <person name="Barry K."/>
            <person name="LaButti K."/>
            <person name="Morin E."/>
            <person name="Salamov A."/>
            <person name="Lipzen A."/>
            <person name="Mereny Z."/>
            <person name="Hegedus B."/>
            <person name="Baldrian P."/>
            <person name="Stursova M."/>
            <person name="Weitz H."/>
            <person name="Taylor A."/>
            <person name="Grigoriev I.V."/>
            <person name="Nagy L.G."/>
            <person name="Martin F."/>
            <person name="Kauserud H."/>
        </authorList>
    </citation>
    <scope>NUCLEOTIDE SEQUENCE</scope>
    <source>
        <strain evidence="2">CBHHK067</strain>
    </source>
</reference>
<feature type="region of interest" description="Disordered" evidence="1">
    <location>
        <begin position="42"/>
        <end position="68"/>
    </location>
</feature>
<comment type="caution">
    <text evidence="2">The sequence shown here is derived from an EMBL/GenBank/DDBJ whole genome shotgun (WGS) entry which is preliminary data.</text>
</comment>
<protein>
    <submittedName>
        <fullName evidence="2">Uncharacterized protein</fullName>
    </submittedName>
</protein>
<evidence type="ECO:0000256" key="1">
    <source>
        <dbReference type="SAM" id="MobiDB-lite"/>
    </source>
</evidence>
<name>A0AAD7CZV6_MYCRO</name>
<dbReference type="EMBL" id="JARKIE010000182">
    <property type="protein sequence ID" value="KAJ7670317.1"/>
    <property type="molecule type" value="Genomic_DNA"/>
</dbReference>
<evidence type="ECO:0000313" key="2">
    <source>
        <dbReference type="EMBL" id="KAJ7670317.1"/>
    </source>
</evidence>
<dbReference type="AlphaFoldDB" id="A0AAD7CZV6"/>
<dbReference type="Proteomes" id="UP001221757">
    <property type="component" value="Unassembled WGS sequence"/>
</dbReference>
<feature type="compositionally biased region" description="Basic and acidic residues" evidence="1">
    <location>
        <begin position="176"/>
        <end position="187"/>
    </location>
</feature>
<accession>A0AAD7CZV6</accession>
<feature type="region of interest" description="Disordered" evidence="1">
    <location>
        <begin position="173"/>
        <end position="227"/>
    </location>
</feature>
<sequence>MGAKALEVSAPVVSALLDLIAAQRPRFHRPCADALAPSTFMRSPPTALTRDSARRRLSSGAGLPGSGVRDRANVSLHDMVLEPDFGTHGQELLQSLSGAVRASGGEQIPLLASWAVYSQTEHIGSSSGIRAADHLPSSTEYINGRILDIPAVCSGGVPILFNLTYGLPTADALDDDTSRQDRYERGAVDTPDPDGSNEMPGLERDSLAESPEAATAPRGHKPHRPADTIGELISDFLSRGRRVIEVLEWDLLGSALRATIEAELLPEYRIQGPPPSVAAISIVEKESHEPKKANPAAHAVHLRPRRSLRPRHRAAGTLREFRLVAGSVRSLASKTQDEKLELVTECGAPSELERLPSASDLYLVALTAAIARPPSSPRVTGNVGDHSSRDGDDKFVSKTTARVIEPGNVDTVYPSKCIVFNVTRPNVCAYDAPA</sequence>
<gene>
    <name evidence="2" type="ORF">B0H17DRAFT_1209417</name>
</gene>
<keyword evidence="3" id="KW-1185">Reference proteome</keyword>